<dbReference type="OrthoDB" id="8060670at2759"/>
<keyword evidence="3" id="KW-1185">Reference proteome</keyword>
<evidence type="ECO:0000259" key="1">
    <source>
        <dbReference type="Pfam" id="PF17906"/>
    </source>
</evidence>
<dbReference type="GO" id="GO:0006303">
    <property type="term" value="P:double-strand break repair via nonhomologous end joining"/>
    <property type="evidence" value="ECO:0007669"/>
    <property type="project" value="TreeGrafter"/>
</dbReference>
<dbReference type="GO" id="GO:0044547">
    <property type="term" value="F:DNA topoisomerase binding"/>
    <property type="evidence" value="ECO:0007669"/>
    <property type="project" value="TreeGrafter"/>
</dbReference>
<protein>
    <submittedName>
        <fullName evidence="4">HTH_48 domain-containing protein</fullName>
    </submittedName>
</protein>
<dbReference type="GO" id="GO:0000793">
    <property type="term" value="C:condensed chromosome"/>
    <property type="evidence" value="ECO:0007669"/>
    <property type="project" value="TreeGrafter"/>
</dbReference>
<evidence type="ECO:0000313" key="2">
    <source>
        <dbReference type="EMBL" id="VDP39747.1"/>
    </source>
</evidence>
<dbReference type="GO" id="GO:0005634">
    <property type="term" value="C:nucleus"/>
    <property type="evidence" value="ECO:0007669"/>
    <property type="project" value="TreeGrafter"/>
</dbReference>
<reference evidence="2 3" key="1">
    <citation type="submission" date="2018-11" db="EMBL/GenBank/DDBJ databases">
        <authorList>
            <consortium name="Pathogen Informatics"/>
        </authorList>
    </citation>
    <scope>NUCLEOTIDE SEQUENCE [LARGE SCALE GENOMIC DNA]</scope>
</reference>
<dbReference type="Gene3D" id="1.10.10.1450">
    <property type="match status" value="1"/>
</dbReference>
<evidence type="ECO:0000313" key="3">
    <source>
        <dbReference type="Proteomes" id="UP000050761"/>
    </source>
</evidence>
<dbReference type="PANTHER" id="PTHR46060">
    <property type="entry name" value="MARINER MOS1 TRANSPOSASE-LIKE PROTEIN"/>
    <property type="match status" value="1"/>
</dbReference>
<dbReference type="InterPro" id="IPR052709">
    <property type="entry name" value="Transposase-MT_Hybrid"/>
</dbReference>
<dbReference type="GO" id="GO:0042800">
    <property type="term" value="F:histone H3K4 methyltransferase activity"/>
    <property type="evidence" value="ECO:0007669"/>
    <property type="project" value="TreeGrafter"/>
</dbReference>
<sequence length="121" mass="14008">MMAELSTHIRHVLLYEFESGHSAAEAYRNLCRVFGSESPSVRSVYSWFERFRSGNRSPEDEPRSGRPTTISLDELRIWRSSIYTKVCVILLLLLAVPDPQWTMHCDFLEWLKSSVSDSHSN</sequence>
<evidence type="ECO:0000313" key="4">
    <source>
        <dbReference type="WBParaSite" id="HPBE_0002358501-mRNA-1"/>
    </source>
</evidence>
<dbReference type="GO" id="GO:0031297">
    <property type="term" value="P:replication fork processing"/>
    <property type="evidence" value="ECO:0007669"/>
    <property type="project" value="TreeGrafter"/>
</dbReference>
<proteinExistence type="predicted"/>
<dbReference type="GO" id="GO:0015074">
    <property type="term" value="P:DNA integration"/>
    <property type="evidence" value="ECO:0007669"/>
    <property type="project" value="TreeGrafter"/>
</dbReference>
<dbReference type="PANTHER" id="PTHR46060:SF2">
    <property type="entry name" value="HISTONE-LYSINE N-METHYLTRANSFERASE SETMAR"/>
    <property type="match status" value="1"/>
</dbReference>
<dbReference type="GO" id="GO:0000014">
    <property type="term" value="F:single-stranded DNA endodeoxyribonuclease activity"/>
    <property type="evidence" value="ECO:0007669"/>
    <property type="project" value="TreeGrafter"/>
</dbReference>
<organism evidence="3 4">
    <name type="scientific">Heligmosomoides polygyrus</name>
    <name type="common">Parasitic roundworm</name>
    <dbReference type="NCBI Taxonomy" id="6339"/>
    <lineage>
        <taxon>Eukaryota</taxon>
        <taxon>Metazoa</taxon>
        <taxon>Ecdysozoa</taxon>
        <taxon>Nematoda</taxon>
        <taxon>Chromadorea</taxon>
        <taxon>Rhabditida</taxon>
        <taxon>Rhabditina</taxon>
        <taxon>Rhabditomorpha</taxon>
        <taxon>Strongyloidea</taxon>
        <taxon>Heligmosomidae</taxon>
        <taxon>Heligmosomoides</taxon>
    </lineage>
</organism>
<dbReference type="Proteomes" id="UP000050761">
    <property type="component" value="Unassembled WGS sequence"/>
</dbReference>
<dbReference type="GO" id="GO:0000729">
    <property type="term" value="P:DNA double-strand break processing"/>
    <property type="evidence" value="ECO:0007669"/>
    <property type="project" value="TreeGrafter"/>
</dbReference>
<dbReference type="GO" id="GO:0046975">
    <property type="term" value="F:histone H3K36 methyltransferase activity"/>
    <property type="evidence" value="ECO:0007669"/>
    <property type="project" value="TreeGrafter"/>
</dbReference>
<accession>A0A183GLL5</accession>
<dbReference type="GO" id="GO:0044774">
    <property type="term" value="P:mitotic DNA integrity checkpoint signaling"/>
    <property type="evidence" value="ECO:0007669"/>
    <property type="project" value="TreeGrafter"/>
</dbReference>
<dbReference type="WBParaSite" id="HPBE_0002358501-mRNA-1">
    <property type="protein sequence ID" value="HPBE_0002358501-mRNA-1"/>
    <property type="gene ID" value="HPBE_0002358501"/>
</dbReference>
<dbReference type="InterPro" id="IPR041426">
    <property type="entry name" value="Mos1_HTH"/>
</dbReference>
<dbReference type="Pfam" id="PF17906">
    <property type="entry name" value="HTH_48"/>
    <property type="match status" value="1"/>
</dbReference>
<gene>
    <name evidence="2" type="ORF">HPBE_LOCUS23584</name>
</gene>
<dbReference type="GO" id="GO:0003697">
    <property type="term" value="F:single-stranded DNA binding"/>
    <property type="evidence" value="ECO:0007669"/>
    <property type="project" value="TreeGrafter"/>
</dbReference>
<accession>A0A3P8CI90</accession>
<dbReference type="EMBL" id="UZAH01035232">
    <property type="protein sequence ID" value="VDP39747.1"/>
    <property type="molecule type" value="Genomic_DNA"/>
</dbReference>
<reference evidence="4" key="2">
    <citation type="submission" date="2019-09" db="UniProtKB">
        <authorList>
            <consortium name="WormBaseParasite"/>
        </authorList>
    </citation>
    <scope>IDENTIFICATION</scope>
</reference>
<dbReference type="GO" id="GO:0003690">
    <property type="term" value="F:double-stranded DNA binding"/>
    <property type="evidence" value="ECO:0007669"/>
    <property type="project" value="TreeGrafter"/>
</dbReference>
<dbReference type="AlphaFoldDB" id="A0A183GLL5"/>
<name>A0A183GLL5_HELPZ</name>
<dbReference type="GO" id="GO:0035861">
    <property type="term" value="C:site of double-strand break"/>
    <property type="evidence" value="ECO:0007669"/>
    <property type="project" value="TreeGrafter"/>
</dbReference>
<feature type="domain" description="Mos1 transposase HTH" evidence="1">
    <location>
        <begin position="7"/>
        <end position="55"/>
    </location>
</feature>